<dbReference type="PANTHER" id="PTHR23279:SF45">
    <property type="entry name" value="DEFECTIVE PROBOSCIS EXTENSION RESPONSE 12, ISOFORM C"/>
    <property type="match status" value="1"/>
</dbReference>
<evidence type="ECO:0000259" key="2">
    <source>
        <dbReference type="PROSITE" id="PS50835"/>
    </source>
</evidence>
<reference evidence="4" key="1">
    <citation type="submission" date="2025-08" db="UniProtKB">
        <authorList>
            <consortium name="RefSeq"/>
        </authorList>
    </citation>
    <scope>IDENTIFICATION</scope>
</reference>
<feature type="domain" description="Ig-like" evidence="2">
    <location>
        <begin position="181"/>
        <end position="273"/>
    </location>
</feature>
<evidence type="ECO:0000313" key="3">
    <source>
        <dbReference type="Proteomes" id="UP001652628"/>
    </source>
</evidence>
<accession>A0ABM4TX55</accession>
<evidence type="ECO:0000256" key="1">
    <source>
        <dbReference type="SAM" id="SignalP"/>
    </source>
</evidence>
<name>A0ABM4TX55_DROSZ</name>
<dbReference type="InterPro" id="IPR037448">
    <property type="entry name" value="Zig-8"/>
</dbReference>
<dbReference type="CDD" id="cd00096">
    <property type="entry name" value="Ig"/>
    <property type="match status" value="1"/>
</dbReference>
<keyword evidence="1" id="KW-0732">Signal</keyword>
<dbReference type="SMART" id="SM00409">
    <property type="entry name" value="IG"/>
    <property type="match status" value="2"/>
</dbReference>
<gene>
    <name evidence="4" type="primary">dpr12</name>
</gene>
<dbReference type="PANTHER" id="PTHR23279">
    <property type="entry name" value="DEFECTIVE PROBOSCIS EXTENSION RESPONSE DPR -RELATED"/>
    <property type="match status" value="1"/>
</dbReference>
<keyword evidence="3" id="KW-1185">Reference proteome</keyword>
<sequence>MPMVLPRMVLRLRRPLNLMEVRILLLCLPTLLLATTLEPDQKSILTDNDWKKLWMRGGINGDSKQDNNLDTSDSPMFEDSELMAHNTTVQLGGTAFLVCKVSGVDRNQISWIRRRDWHILSSGAQLYTNDERFAILHTPGSNMWTLQIKFVQRRDHGMYECQVSTPTGIISHFVNLQVVVPEAFILGSGELHVDMGSTINLVCIIEKSPTPPQYVYWQKNDRLINYVDSRRDITIETTPGLRTQSRLIIREPQITDSGNYSCSASNTEPASIYVFVSKGDNMAAISRRKTSSADRLTHIFKSMLAPCFLLNTVIVRRIFLT</sequence>
<dbReference type="InterPro" id="IPR003599">
    <property type="entry name" value="Ig_sub"/>
</dbReference>
<evidence type="ECO:0000313" key="4">
    <source>
        <dbReference type="RefSeq" id="XP_070854559.1"/>
    </source>
</evidence>
<proteinExistence type="predicted"/>
<dbReference type="Proteomes" id="UP001652628">
    <property type="component" value="Chromosome 2"/>
</dbReference>
<dbReference type="InterPro" id="IPR007110">
    <property type="entry name" value="Ig-like_dom"/>
</dbReference>
<feature type="domain" description="Ig-like" evidence="2">
    <location>
        <begin position="75"/>
        <end position="171"/>
    </location>
</feature>
<organism evidence="3 4">
    <name type="scientific">Drosophila suzukii</name>
    <name type="common">Spotted-wing drosophila fruit fly</name>
    <dbReference type="NCBI Taxonomy" id="28584"/>
    <lineage>
        <taxon>Eukaryota</taxon>
        <taxon>Metazoa</taxon>
        <taxon>Ecdysozoa</taxon>
        <taxon>Arthropoda</taxon>
        <taxon>Hexapoda</taxon>
        <taxon>Insecta</taxon>
        <taxon>Pterygota</taxon>
        <taxon>Neoptera</taxon>
        <taxon>Endopterygota</taxon>
        <taxon>Diptera</taxon>
        <taxon>Brachycera</taxon>
        <taxon>Muscomorpha</taxon>
        <taxon>Ephydroidea</taxon>
        <taxon>Drosophilidae</taxon>
        <taxon>Drosophila</taxon>
        <taxon>Sophophora</taxon>
    </lineage>
</organism>
<dbReference type="SUPFAM" id="SSF48726">
    <property type="entry name" value="Immunoglobulin"/>
    <property type="match status" value="2"/>
</dbReference>
<dbReference type="InterPro" id="IPR013098">
    <property type="entry name" value="Ig_I-set"/>
</dbReference>
<dbReference type="GeneID" id="108014605"/>
<dbReference type="Pfam" id="PF13927">
    <property type="entry name" value="Ig_3"/>
    <property type="match status" value="1"/>
</dbReference>
<dbReference type="Gene3D" id="2.60.40.10">
    <property type="entry name" value="Immunoglobulins"/>
    <property type="match status" value="2"/>
</dbReference>
<protein>
    <submittedName>
        <fullName evidence="4">Lachesin isoform X3</fullName>
    </submittedName>
</protein>
<dbReference type="InterPro" id="IPR003598">
    <property type="entry name" value="Ig_sub2"/>
</dbReference>
<feature type="signal peptide" evidence="1">
    <location>
        <begin position="1"/>
        <end position="34"/>
    </location>
</feature>
<feature type="chain" id="PRO_5045475890" evidence="1">
    <location>
        <begin position="35"/>
        <end position="321"/>
    </location>
</feature>
<dbReference type="InterPro" id="IPR013783">
    <property type="entry name" value="Ig-like_fold"/>
</dbReference>
<dbReference type="SMART" id="SM00408">
    <property type="entry name" value="IGc2"/>
    <property type="match status" value="2"/>
</dbReference>
<dbReference type="RefSeq" id="XP_070854559.1">
    <property type="nucleotide sequence ID" value="XM_070998458.1"/>
</dbReference>
<dbReference type="PROSITE" id="PS50835">
    <property type="entry name" value="IG_LIKE"/>
    <property type="match status" value="2"/>
</dbReference>
<dbReference type="InterPro" id="IPR036179">
    <property type="entry name" value="Ig-like_dom_sf"/>
</dbReference>
<dbReference type="Pfam" id="PF07679">
    <property type="entry name" value="I-set"/>
    <property type="match status" value="1"/>
</dbReference>